<evidence type="ECO:0000256" key="2">
    <source>
        <dbReference type="SAM" id="MobiDB-lite"/>
    </source>
</evidence>
<feature type="compositionally biased region" description="Acidic residues" evidence="2">
    <location>
        <begin position="211"/>
        <end position="246"/>
    </location>
</feature>
<dbReference type="Proteomes" id="UP000238350">
    <property type="component" value="Unassembled WGS sequence"/>
</dbReference>
<keyword evidence="3" id="KW-0396">Initiation factor</keyword>
<evidence type="ECO:0000256" key="1">
    <source>
        <dbReference type="ARBA" id="ARBA00010098"/>
    </source>
</evidence>
<name>A0A2T0FKK3_9ASCO</name>
<organism evidence="3 4">
    <name type="scientific">Wickerhamiella sorbophila</name>
    <dbReference type="NCBI Taxonomy" id="45607"/>
    <lineage>
        <taxon>Eukaryota</taxon>
        <taxon>Fungi</taxon>
        <taxon>Dikarya</taxon>
        <taxon>Ascomycota</taxon>
        <taxon>Saccharomycotina</taxon>
        <taxon>Dipodascomycetes</taxon>
        <taxon>Dipodascales</taxon>
        <taxon>Trichomonascaceae</taxon>
        <taxon>Wickerhamiella</taxon>
    </lineage>
</organism>
<dbReference type="GO" id="GO:0006361">
    <property type="term" value="P:transcription initiation at RNA polymerase I promoter"/>
    <property type="evidence" value="ECO:0007669"/>
    <property type="project" value="InterPro"/>
</dbReference>
<keyword evidence="4" id="KW-1185">Reference proteome</keyword>
<dbReference type="STRING" id="45607.A0A2T0FKK3"/>
<dbReference type="GO" id="GO:0001181">
    <property type="term" value="F:RNA polymerase I general transcription initiation factor activity"/>
    <property type="evidence" value="ECO:0007669"/>
    <property type="project" value="InterPro"/>
</dbReference>
<dbReference type="Pfam" id="PF05327">
    <property type="entry name" value="RRN3"/>
    <property type="match status" value="1"/>
</dbReference>
<feature type="region of interest" description="Disordered" evidence="2">
    <location>
        <begin position="579"/>
        <end position="609"/>
    </location>
</feature>
<dbReference type="RefSeq" id="XP_024665455.1">
    <property type="nucleotide sequence ID" value="XM_024809687.1"/>
</dbReference>
<accession>A0A2T0FKK3</accession>
<dbReference type="AlphaFoldDB" id="A0A2T0FKK3"/>
<dbReference type="InterPro" id="IPR007991">
    <property type="entry name" value="RNA_pol_I_trans_ini_fac_RRN3"/>
</dbReference>
<keyword evidence="3" id="KW-0648">Protein biosynthesis</keyword>
<dbReference type="PANTHER" id="PTHR12790:SF0">
    <property type="entry name" value="RNA POLYMERASE I-SPECIFIC TRANSCRIPTION INITIATION FACTOR RRN3-RELATED"/>
    <property type="match status" value="1"/>
</dbReference>
<dbReference type="GO" id="GO:0001042">
    <property type="term" value="F:RNA polymerase I core binding"/>
    <property type="evidence" value="ECO:0007669"/>
    <property type="project" value="TreeGrafter"/>
</dbReference>
<dbReference type="GO" id="GO:0003743">
    <property type="term" value="F:translation initiation factor activity"/>
    <property type="evidence" value="ECO:0007669"/>
    <property type="project" value="UniProtKB-KW"/>
</dbReference>
<evidence type="ECO:0000313" key="3">
    <source>
        <dbReference type="EMBL" id="PRT55510.1"/>
    </source>
</evidence>
<gene>
    <name evidence="3" type="ORF">B9G98_03130</name>
</gene>
<comment type="caution">
    <text evidence="3">The sequence shown here is derived from an EMBL/GenBank/DDBJ whole genome shotgun (WGS) entry which is preliminary data.</text>
</comment>
<dbReference type="OrthoDB" id="26970at2759"/>
<protein>
    <submittedName>
        <fullName evidence="3">RNA polymerase I-specific transcription initiation factor RRN3</fullName>
    </submittedName>
</protein>
<dbReference type="EMBL" id="NDIQ01000021">
    <property type="protein sequence ID" value="PRT55510.1"/>
    <property type="molecule type" value="Genomic_DNA"/>
</dbReference>
<dbReference type="GO" id="GO:0005634">
    <property type="term" value="C:nucleus"/>
    <property type="evidence" value="ECO:0007669"/>
    <property type="project" value="TreeGrafter"/>
</dbReference>
<feature type="region of interest" description="Disordered" evidence="2">
    <location>
        <begin position="211"/>
        <end position="253"/>
    </location>
</feature>
<dbReference type="PANTHER" id="PTHR12790">
    <property type="entry name" value="TRANSCRIPTION INITIATION FACTOR IA RRN3"/>
    <property type="match status" value="1"/>
</dbReference>
<sequence length="609" mass="68580">MASSAATQIYETPTSQPVPSSVLMYEHLVSQALDQLDQGNPLAFTTIANQLATPQVINDDSKLSAILRALSRETGRIDGGNATAIIQSVLALPWSNRSTECVDSYVRFLAVLISSIPRWWIDVAHKIVEEFVLPIEQTVPHHTVLRHIVQIIPTAVPKLSSVLVKHFPHKHERTGPSLNYVKNLLKHLEYCPEQQRAVWGLLIEKVMQLDVETENDDEDEDDEDEDEDEETEDEESDDEDSEDDSSEPPSKRMKLDFADGEEVTAAELEQVQSEALLQLQTKLDAILSELLIYLDGKFSAQEVENGNATPLFIILLEKFKEYVLPTHTTRSVQYIMFKVSHAHPDLLDSFLVSMVEMALSPAVPIDRRQKAMQYISSFVSRARGLSRTQIVFVVSFLAGWVEKYATERESEVDEASNMARFRVFYAAVQALFYTFCFRHSMLRKPDSAGEWEADLDKLFQRVIMTKFNPLKYCKSTVVAMFARIARNENVAYCFSIMEQNRIGRFRAAGSTSPPSSASSSSLLASRSGSLTNLSKTLWPNHREFAILESYFPFDPMSLPNSRKLVQNIYIEWGDVNDAADSDSASASESEDDSESDSNVDDDELDVDDN</sequence>
<dbReference type="GeneID" id="36516878"/>
<evidence type="ECO:0000313" key="4">
    <source>
        <dbReference type="Proteomes" id="UP000238350"/>
    </source>
</evidence>
<comment type="similarity">
    <text evidence="1">Belongs to the RRN3 family.</text>
</comment>
<feature type="compositionally biased region" description="Acidic residues" evidence="2">
    <location>
        <begin position="588"/>
        <end position="609"/>
    </location>
</feature>
<dbReference type="SUPFAM" id="SSF48371">
    <property type="entry name" value="ARM repeat"/>
    <property type="match status" value="1"/>
</dbReference>
<proteinExistence type="inferred from homology"/>
<dbReference type="InterPro" id="IPR016024">
    <property type="entry name" value="ARM-type_fold"/>
</dbReference>
<reference evidence="3 4" key="1">
    <citation type="submission" date="2017-04" db="EMBL/GenBank/DDBJ databases">
        <title>Genome sequencing of [Candida] sorbophila.</title>
        <authorList>
            <person name="Ahn J.O."/>
        </authorList>
    </citation>
    <scope>NUCLEOTIDE SEQUENCE [LARGE SCALE GENOMIC DNA]</scope>
    <source>
        <strain evidence="3 4">DS02</strain>
    </source>
</reference>